<dbReference type="AlphaFoldDB" id="A0AA44Q6L3"/>
<comment type="caution">
    <text evidence="1">The sequence shown here is derived from an EMBL/GenBank/DDBJ whole genome shotgun (WGS) entry which is preliminary data.</text>
</comment>
<dbReference type="EMBL" id="NVBO01000284">
    <property type="protein sequence ID" value="PFR91946.1"/>
    <property type="molecule type" value="Genomic_DNA"/>
</dbReference>
<evidence type="ECO:0000313" key="1">
    <source>
        <dbReference type="EMBL" id="PFR91946.1"/>
    </source>
</evidence>
<organism evidence="1 2">
    <name type="scientific">Bacillus cereus</name>
    <dbReference type="NCBI Taxonomy" id="1396"/>
    <lineage>
        <taxon>Bacteria</taxon>
        <taxon>Bacillati</taxon>
        <taxon>Bacillota</taxon>
        <taxon>Bacilli</taxon>
        <taxon>Bacillales</taxon>
        <taxon>Bacillaceae</taxon>
        <taxon>Bacillus</taxon>
        <taxon>Bacillus cereus group</taxon>
    </lineage>
</organism>
<reference evidence="1 2" key="1">
    <citation type="submission" date="2017-09" db="EMBL/GenBank/DDBJ databases">
        <title>Large-scale bioinformatics analysis of Bacillus genomes uncovers conserved roles of natural products in bacterial physiology.</title>
        <authorList>
            <consortium name="Agbiome Team Llc"/>
            <person name="Bleich R.M."/>
            <person name="Grubbs K.J."/>
            <person name="Santa Maria K.C."/>
            <person name="Allen S.E."/>
            <person name="Farag S."/>
            <person name="Shank E.A."/>
            <person name="Bowers A."/>
        </authorList>
    </citation>
    <scope>NUCLEOTIDE SEQUENCE [LARGE SCALE GENOMIC DNA]</scope>
    <source>
        <strain evidence="1 2">AFS067272</strain>
    </source>
</reference>
<evidence type="ECO:0000313" key="2">
    <source>
        <dbReference type="Proteomes" id="UP000226357"/>
    </source>
</evidence>
<dbReference type="RefSeq" id="WP_001167069.1">
    <property type="nucleotide sequence ID" value="NZ_NUYJ01000114.1"/>
</dbReference>
<gene>
    <name evidence="1" type="ORF">COK38_22650</name>
</gene>
<proteinExistence type="predicted"/>
<name>A0AA44Q6L3_BACCE</name>
<accession>A0AA44Q6L3</accession>
<dbReference type="Proteomes" id="UP000226357">
    <property type="component" value="Unassembled WGS sequence"/>
</dbReference>
<protein>
    <submittedName>
        <fullName evidence="1">Uncharacterized protein</fullName>
    </submittedName>
</protein>
<sequence>MQIRKQKELSLTKIHHIMHSAHICKRNDGADSPSNLYVDILKKLKKQLNIDLIATKKLNRRKTIQLFPQLFFS</sequence>